<keyword evidence="2" id="KW-1185">Reference proteome</keyword>
<comment type="caution">
    <text evidence="1">The sequence shown here is derived from an EMBL/GenBank/DDBJ whole genome shotgun (WGS) entry which is preliminary data.</text>
</comment>
<reference evidence="1 2" key="1">
    <citation type="submission" date="2020-08" db="EMBL/GenBank/DDBJ databases">
        <title>Genomic Encyclopedia of Type Strains, Phase III (KMG-III): the genomes of soil and plant-associated and newly described type strains.</title>
        <authorList>
            <person name="Whitman W."/>
        </authorList>
    </citation>
    <scope>NUCLEOTIDE SEQUENCE [LARGE SCALE GENOMIC DNA]</scope>
    <source>
        <strain evidence="1 2">CECT 3313</strain>
    </source>
</reference>
<organism evidence="1 2">
    <name type="scientific">Streptomyces echinatus</name>
    <dbReference type="NCBI Taxonomy" id="67293"/>
    <lineage>
        <taxon>Bacteria</taxon>
        <taxon>Bacillati</taxon>
        <taxon>Actinomycetota</taxon>
        <taxon>Actinomycetes</taxon>
        <taxon>Kitasatosporales</taxon>
        <taxon>Streptomycetaceae</taxon>
        <taxon>Streptomyces</taxon>
    </lineage>
</organism>
<dbReference type="RefSeq" id="WP_184974414.1">
    <property type="nucleotide sequence ID" value="NZ_BAAAWF010000065.1"/>
</dbReference>
<dbReference type="Proteomes" id="UP000585836">
    <property type="component" value="Unassembled WGS sequence"/>
</dbReference>
<evidence type="ECO:0000313" key="1">
    <source>
        <dbReference type="EMBL" id="MBB5932278.1"/>
    </source>
</evidence>
<protein>
    <submittedName>
        <fullName evidence="1">Uncharacterized protein</fullName>
    </submittedName>
</protein>
<dbReference type="EMBL" id="JACHJK010000024">
    <property type="protein sequence ID" value="MBB5932278.1"/>
    <property type="molecule type" value="Genomic_DNA"/>
</dbReference>
<gene>
    <name evidence="1" type="ORF">FHS34_007788</name>
</gene>
<proteinExistence type="predicted"/>
<dbReference type="AlphaFoldDB" id="A0A7W9Q363"/>
<sequence>MARYEVYAEPQGDEAKVFPEIVVAVKEDQASAVRMAWDLQMKAHVSSCLYGIRREILPEAAG</sequence>
<name>A0A7W9Q363_9ACTN</name>
<accession>A0A7W9Q363</accession>
<evidence type="ECO:0000313" key="2">
    <source>
        <dbReference type="Proteomes" id="UP000585836"/>
    </source>
</evidence>